<keyword evidence="5 7" id="KW-0472">Membrane</keyword>
<dbReference type="Gene3D" id="1.20.1730.10">
    <property type="entry name" value="Sodium/glucose cotransporter"/>
    <property type="match status" value="2"/>
</dbReference>
<comment type="similarity">
    <text evidence="2 6">Belongs to the sodium:solute symporter (SSF) (TC 2.A.21) family.</text>
</comment>
<feature type="non-terminal residue" evidence="8">
    <location>
        <position position="348"/>
    </location>
</feature>
<proteinExistence type="inferred from homology"/>
<comment type="subcellular location">
    <subcellularLocation>
        <location evidence="1">Membrane</location>
        <topology evidence="1">Multi-pass membrane protein</topology>
    </subcellularLocation>
</comment>
<evidence type="ECO:0000313" key="9">
    <source>
        <dbReference type="Proteomes" id="UP001217089"/>
    </source>
</evidence>
<dbReference type="Proteomes" id="UP001217089">
    <property type="component" value="Unassembled WGS sequence"/>
</dbReference>
<evidence type="ECO:0000256" key="4">
    <source>
        <dbReference type="ARBA" id="ARBA00022989"/>
    </source>
</evidence>
<feature type="transmembrane region" description="Helical" evidence="7">
    <location>
        <begin position="277"/>
        <end position="299"/>
    </location>
</feature>
<keyword evidence="3 7" id="KW-0812">Transmembrane</keyword>
<dbReference type="Pfam" id="PF00474">
    <property type="entry name" value="SSF"/>
    <property type="match status" value="2"/>
</dbReference>
<organism evidence="8 9">
    <name type="scientific">Tegillarca granosa</name>
    <name type="common">Malaysian cockle</name>
    <name type="synonym">Anadara granosa</name>
    <dbReference type="NCBI Taxonomy" id="220873"/>
    <lineage>
        <taxon>Eukaryota</taxon>
        <taxon>Metazoa</taxon>
        <taxon>Spiralia</taxon>
        <taxon>Lophotrochozoa</taxon>
        <taxon>Mollusca</taxon>
        <taxon>Bivalvia</taxon>
        <taxon>Autobranchia</taxon>
        <taxon>Pteriomorphia</taxon>
        <taxon>Arcoida</taxon>
        <taxon>Arcoidea</taxon>
        <taxon>Arcidae</taxon>
        <taxon>Tegillarca</taxon>
    </lineage>
</organism>
<dbReference type="PROSITE" id="PS50283">
    <property type="entry name" value="NA_SOLUT_SYMP_3"/>
    <property type="match status" value="2"/>
</dbReference>
<name>A0ABQ9FBI9_TEGGR</name>
<feature type="transmembrane region" description="Helical" evidence="7">
    <location>
        <begin position="47"/>
        <end position="66"/>
    </location>
</feature>
<comment type="caution">
    <text evidence="8">The sequence shown here is derived from an EMBL/GenBank/DDBJ whole genome shotgun (WGS) entry which is preliminary data.</text>
</comment>
<evidence type="ECO:0000256" key="2">
    <source>
        <dbReference type="ARBA" id="ARBA00006434"/>
    </source>
</evidence>
<feature type="transmembrane region" description="Helical" evidence="7">
    <location>
        <begin position="114"/>
        <end position="132"/>
    </location>
</feature>
<evidence type="ECO:0000256" key="3">
    <source>
        <dbReference type="ARBA" id="ARBA00022692"/>
    </source>
</evidence>
<protein>
    <recommendedName>
        <fullName evidence="10">Sodium/glucose cotransporter 4</fullName>
    </recommendedName>
</protein>
<dbReference type="InterPro" id="IPR001734">
    <property type="entry name" value="Na/solute_symporter"/>
</dbReference>
<evidence type="ECO:0000256" key="7">
    <source>
        <dbReference type="SAM" id="Phobius"/>
    </source>
</evidence>
<evidence type="ECO:0000256" key="1">
    <source>
        <dbReference type="ARBA" id="ARBA00004141"/>
    </source>
</evidence>
<sequence>MEKRHGGKRIRLYLSCFALVLYVITKLAVSTVSIFAGSLFIQLSLGWNMYPSIAVLLAVTGLYTVLGYSKVGGYNVIHEKYSSAVPNIRIMNSTCGEPRQDAFHLFRDPVTGDYPWPGLILQATIGCLWILFPDEVACVDPKECIRYCENPVGCSNIAYPKLVMGLLPVGLRGLLMAVMMSAIMSSLTSIFNSSGTIFTMDIWRRIRPTASQKELLIVGRIFIILMCGFSILWIPIVKSANEGKLFTYMTAVESYLGTPLGVLFLMSLLWKRTTEAAVFWGLVIAHIFGGVRLVLEMVYTAPLCGEEETRPPFLYKLHYLYFAQIELVFTVLVVIAISLLTKQRTEEE</sequence>
<feature type="transmembrane region" description="Helical" evidence="7">
    <location>
        <begin position="174"/>
        <end position="203"/>
    </location>
</feature>
<evidence type="ECO:0000313" key="8">
    <source>
        <dbReference type="EMBL" id="KAJ8313630.1"/>
    </source>
</evidence>
<feature type="transmembrane region" description="Helical" evidence="7">
    <location>
        <begin position="248"/>
        <end position="270"/>
    </location>
</feature>
<evidence type="ECO:0000256" key="6">
    <source>
        <dbReference type="RuleBase" id="RU362091"/>
    </source>
</evidence>
<dbReference type="EMBL" id="JARBDR010000342">
    <property type="protein sequence ID" value="KAJ8313630.1"/>
    <property type="molecule type" value="Genomic_DNA"/>
</dbReference>
<dbReference type="InterPro" id="IPR038377">
    <property type="entry name" value="Na/Glc_symporter_sf"/>
</dbReference>
<feature type="transmembrane region" description="Helical" evidence="7">
    <location>
        <begin position="12"/>
        <end position="41"/>
    </location>
</feature>
<evidence type="ECO:0000256" key="5">
    <source>
        <dbReference type="ARBA" id="ARBA00023136"/>
    </source>
</evidence>
<accession>A0ABQ9FBI9</accession>
<feature type="transmembrane region" description="Helical" evidence="7">
    <location>
        <begin position="319"/>
        <end position="340"/>
    </location>
</feature>
<keyword evidence="4 7" id="KW-1133">Transmembrane helix</keyword>
<evidence type="ECO:0008006" key="10">
    <source>
        <dbReference type="Google" id="ProtNLM"/>
    </source>
</evidence>
<gene>
    <name evidence="8" type="ORF">KUTeg_008191</name>
</gene>
<dbReference type="PANTHER" id="PTHR11819">
    <property type="entry name" value="SOLUTE CARRIER FAMILY 5"/>
    <property type="match status" value="1"/>
</dbReference>
<dbReference type="PANTHER" id="PTHR11819:SF195">
    <property type="entry name" value="SODIUM_GLUCOSE COTRANSPORTER 4"/>
    <property type="match status" value="1"/>
</dbReference>
<feature type="transmembrane region" description="Helical" evidence="7">
    <location>
        <begin position="215"/>
        <end position="236"/>
    </location>
</feature>
<keyword evidence="9" id="KW-1185">Reference proteome</keyword>
<reference evidence="8 9" key="1">
    <citation type="submission" date="2022-12" db="EMBL/GenBank/DDBJ databases">
        <title>Chromosome-level genome of Tegillarca granosa.</title>
        <authorList>
            <person name="Kim J."/>
        </authorList>
    </citation>
    <scope>NUCLEOTIDE SEQUENCE [LARGE SCALE GENOMIC DNA]</scope>
    <source>
        <strain evidence="8">Teg-2019</strain>
        <tissue evidence="8">Adductor muscle</tissue>
    </source>
</reference>